<dbReference type="Gene3D" id="2.120.10.30">
    <property type="entry name" value="TolB, C-terminal domain"/>
    <property type="match status" value="1"/>
</dbReference>
<protein>
    <submittedName>
        <fullName evidence="9">RING finger protein nhl-1</fullName>
    </submittedName>
</protein>
<dbReference type="InterPro" id="IPR001258">
    <property type="entry name" value="NHL_repeat"/>
</dbReference>
<evidence type="ECO:0000256" key="6">
    <source>
        <dbReference type="PROSITE-ProRule" id="PRU00504"/>
    </source>
</evidence>
<keyword evidence="3 5" id="KW-0863">Zinc-finger</keyword>
<reference evidence="10" key="1">
    <citation type="journal article" date="2017" name="bioRxiv">
        <title>Comparative analysis of the genomes of Stylophora pistillata and Acropora digitifera provides evidence for extensive differences between species of corals.</title>
        <authorList>
            <person name="Voolstra C.R."/>
            <person name="Li Y."/>
            <person name="Liew Y.J."/>
            <person name="Baumgarten S."/>
            <person name="Zoccola D."/>
            <person name="Flot J.-F."/>
            <person name="Tambutte S."/>
            <person name="Allemand D."/>
            <person name="Aranda M."/>
        </authorList>
    </citation>
    <scope>NUCLEOTIDE SEQUENCE [LARGE SCALE GENOMIC DNA]</scope>
</reference>
<feature type="coiled-coil region" evidence="7">
    <location>
        <begin position="268"/>
        <end position="340"/>
    </location>
</feature>
<organism evidence="9 10">
    <name type="scientific">Stylophora pistillata</name>
    <name type="common">Smooth cauliflower coral</name>
    <dbReference type="NCBI Taxonomy" id="50429"/>
    <lineage>
        <taxon>Eukaryota</taxon>
        <taxon>Metazoa</taxon>
        <taxon>Cnidaria</taxon>
        <taxon>Anthozoa</taxon>
        <taxon>Hexacorallia</taxon>
        <taxon>Scleractinia</taxon>
        <taxon>Astrocoeniina</taxon>
        <taxon>Pocilloporidae</taxon>
        <taxon>Stylophora</taxon>
    </lineage>
</organism>
<dbReference type="AlphaFoldDB" id="A0A2B4RSW9"/>
<dbReference type="InterPro" id="IPR013083">
    <property type="entry name" value="Znf_RING/FYVE/PHD"/>
</dbReference>
<keyword evidence="10" id="KW-1185">Reference proteome</keyword>
<dbReference type="PROSITE" id="PS00518">
    <property type="entry name" value="ZF_RING_1"/>
    <property type="match status" value="1"/>
</dbReference>
<dbReference type="InterPro" id="IPR017907">
    <property type="entry name" value="Znf_RING_CS"/>
</dbReference>
<sequence length="715" mass="80340">MEGKRVKKIIEEDERKFLSQDDEIYGEKPNYSKFETKHGEVKQVYPKVSKSLEGVDKVKEEHDWKKFQKSRKIFEKQFQDGLKALEASVGNLRGIKRAASAKLTAGNVEKSRKILGVVSCYQPEKATSKPAIASGDGEVVHLIDTNFFPTALSVSSHTAKCKMAKAKAKDAKGSEDSEHLAEFVGTEITCPVCLEVYDDPKCLPNCAHNVCVTCLRNLAKRNRKKGTYMVECPECRTKSTVPSSGVTAFPTNHLLKRLIENSPEYRARRAFEEALKYYREQKEKIEEELHALTTIPRNVLSEESKKRLKDQIKSEAKRVKKKIEEEERKLLSQVDEIYSEKSYQSQFEMKHREVNQLYAKVSKALEGVDKVKEEHDWEKFQKSKEIFEKQFQDSLKVLEASVNNLRSMKGKAINQAATAKFTAGRVDKSSKILGVISCDPPEKATSKSETTYGDGEVIRHIDTDFIPKAVSVSPHTGEIAVLDAENNRVHIFTAAGDHQKEFDVKYGDLKEIAYSKNDDIVVLNQEKNRLLHFDKDGAFIRKFVKSPNSSVRFQKLTTGVDGHYVLTTLTEDGPGILMYDSERCHKLAFTSSHFQGNKLAAVHHKDKYYVTDHSSTIKIFDKKGKFLQETKSLGGSAANPSKLYSLAVDDAHDCLVCISKQSNQNTILAVKTDGNIVSKAPIGGSLNSIAMSKGSNSLVATFHMKKFIQILPHKV</sequence>
<dbReference type="GO" id="GO:0008270">
    <property type="term" value="F:zinc ion binding"/>
    <property type="evidence" value="ECO:0007669"/>
    <property type="project" value="UniProtKB-KW"/>
</dbReference>
<dbReference type="Proteomes" id="UP000225706">
    <property type="component" value="Unassembled WGS sequence"/>
</dbReference>
<dbReference type="InterPro" id="IPR001841">
    <property type="entry name" value="Znf_RING"/>
</dbReference>
<keyword evidence="7" id="KW-0175">Coiled coil</keyword>
<dbReference type="SMART" id="SM00184">
    <property type="entry name" value="RING"/>
    <property type="match status" value="1"/>
</dbReference>
<dbReference type="OrthoDB" id="654191at2759"/>
<accession>A0A2B4RSW9</accession>
<keyword evidence="2" id="KW-0677">Repeat</keyword>
<comment type="caution">
    <text evidence="9">The sequence shown here is derived from an EMBL/GenBank/DDBJ whole genome shotgun (WGS) entry which is preliminary data.</text>
</comment>
<dbReference type="Pfam" id="PF13445">
    <property type="entry name" value="zf-RING_UBOX"/>
    <property type="match status" value="1"/>
</dbReference>
<feature type="domain" description="RING-type" evidence="8">
    <location>
        <begin position="190"/>
        <end position="236"/>
    </location>
</feature>
<evidence type="ECO:0000256" key="2">
    <source>
        <dbReference type="ARBA" id="ARBA00022737"/>
    </source>
</evidence>
<dbReference type="InterPro" id="IPR047153">
    <property type="entry name" value="TRIM45/56/19-like"/>
</dbReference>
<keyword evidence="4" id="KW-0862">Zinc</keyword>
<evidence type="ECO:0000313" key="9">
    <source>
        <dbReference type="EMBL" id="PFX19919.1"/>
    </source>
</evidence>
<dbReference type="EMBL" id="LSMT01000338">
    <property type="protein sequence ID" value="PFX19919.1"/>
    <property type="molecule type" value="Genomic_DNA"/>
</dbReference>
<feature type="repeat" description="NHL" evidence="6">
    <location>
        <begin position="467"/>
        <end position="495"/>
    </location>
</feature>
<dbReference type="InterPro" id="IPR011042">
    <property type="entry name" value="6-blade_b-propeller_TolB-like"/>
</dbReference>
<dbReference type="Gene3D" id="3.30.40.10">
    <property type="entry name" value="Zinc/RING finger domain, C3HC4 (zinc finger)"/>
    <property type="match status" value="1"/>
</dbReference>
<evidence type="ECO:0000256" key="4">
    <source>
        <dbReference type="ARBA" id="ARBA00022833"/>
    </source>
</evidence>
<evidence type="ECO:0000256" key="1">
    <source>
        <dbReference type="ARBA" id="ARBA00022723"/>
    </source>
</evidence>
<evidence type="ECO:0000256" key="3">
    <source>
        <dbReference type="ARBA" id="ARBA00022771"/>
    </source>
</evidence>
<dbReference type="PROSITE" id="PS51125">
    <property type="entry name" value="NHL"/>
    <property type="match status" value="1"/>
</dbReference>
<dbReference type="SUPFAM" id="SSF50969">
    <property type="entry name" value="YVTN repeat-like/Quinoprotein amine dehydrogenase"/>
    <property type="match status" value="1"/>
</dbReference>
<name>A0A2B4RSW9_STYPI</name>
<evidence type="ECO:0000256" key="5">
    <source>
        <dbReference type="PROSITE-ProRule" id="PRU00175"/>
    </source>
</evidence>
<evidence type="ECO:0000313" key="10">
    <source>
        <dbReference type="Proteomes" id="UP000225706"/>
    </source>
</evidence>
<dbReference type="InterPro" id="IPR027370">
    <property type="entry name" value="Znf-RING_euk"/>
</dbReference>
<evidence type="ECO:0000259" key="8">
    <source>
        <dbReference type="PROSITE" id="PS50089"/>
    </source>
</evidence>
<proteinExistence type="predicted"/>
<dbReference type="PROSITE" id="PS50089">
    <property type="entry name" value="ZF_RING_2"/>
    <property type="match status" value="1"/>
</dbReference>
<dbReference type="PANTHER" id="PTHR25462:SF300">
    <property type="entry name" value="RING-TYPE DOMAIN-CONTAINING PROTEIN"/>
    <property type="match status" value="1"/>
</dbReference>
<evidence type="ECO:0000256" key="7">
    <source>
        <dbReference type="SAM" id="Coils"/>
    </source>
</evidence>
<dbReference type="PANTHER" id="PTHR25462">
    <property type="entry name" value="BONUS, ISOFORM C-RELATED"/>
    <property type="match status" value="1"/>
</dbReference>
<dbReference type="InterPro" id="IPR011044">
    <property type="entry name" value="Quino_amine_DH_bsu"/>
</dbReference>
<gene>
    <name evidence="9" type="primary">nhl-1</name>
    <name evidence="9" type="ORF">AWC38_SpisGene15649</name>
</gene>
<keyword evidence="1" id="KW-0479">Metal-binding</keyword>
<dbReference type="SUPFAM" id="SSF57850">
    <property type="entry name" value="RING/U-box"/>
    <property type="match status" value="1"/>
</dbReference>